<organism evidence="1 2">
    <name type="scientific">Ramazzottius varieornatus</name>
    <name type="common">Water bear</name>
    <name type="synonym">Tardigrade</name>
    <dbReference type="NCBI Taxonomy" id="947166"/>
    <lineage>
        <taxon>Eukaryota</taxon>
        <taxon>Metazoa</taxon>
        <taxon>Ecdysozoa</taxon>
        <taxon>Tardigrada</taxon>
        <taxon>Eutardigrada</taxon>
        <taxon>Parachela</taxon>
        <taxon>Hypsibioidea</taxon>
        <taxon>Ramazzottiidae</taxon>
        <taxon>Ramazzottius</taxon>
    </lineage>
</organism>
<sequence length="85" mass="9006">MKTHVSLTFAPSTFTHASHVCCSWQTEKDNTEVLVRCQCGLQGSLLEAGLSVVVGMAGVTGVVAEILSRIGPLGSDIWPCATDMR</sequence>
<accession>A0A1D1VPX1</accession>
<evidence type="ECO:0000313" key="2">
    <source>
        <dbReference type="Proteomes" id="UP000186922"/>
    </source>
</evidence>
<gene>
    <name evidence="1" type="primary">RvY_14018-1</name>
    <name evidence="1" type="synonym">RvY_14018.1</name>
    <name evidence="1" type="ORF">RvY_14018</name>
</gene>
<comment type="caution">
    <text evidence="1">The sequence shown here is derived from an EMBL/GenBank/DDBJ whole genome shotgun (WGS) entry which is preliminary data.</text>
</comment>
<protein>
    <submittedName>
        <fullName evidence="1">Uncharacterized protein</fullName>
    </submittedName>
</protein>
<keyword evidence="2" id="KW-1185">Reference proteome</keyword>
<reference evidence="1 2" key="1">
    <citation type="journal article" date="2016" name="Nat. Commun.">
        <title>Extremotolerant tardigrade genome and improved radiotolerance of human cultured cells by tardigrade-unique protein.</title>
        <authorList>
            <person name="Hashimoto T."/>
            <person name="Horikawa D.D."/>
            <person name="Saito Y."/>
            <person name="Kuwahara H."/>
            <person name="Kozuka-Hata H."/>
            <person name="Shin-I T."/>
            <person name="Minakuchi Y."/>
            <person name="Ohishi K."/>
            <person name="Motoyama A."/>
            <person name="Aizu T."/>
            <person name="Enomoto A."/>
            <person name="Kondo K."/>
            <person name="Tanaka S."/>
            <person name="Hara Y."/>
            <person name="Koshikawa S."/>
            <person name="Sagara H."/>
            <person name="Miura T."/>
            <person name="Yokobori S."/>
            <person name="Miyagawa K."/>
            <person name="Suzuki Y."/>
            <person name="Kubo T."/>
            <person name="Oyama M."/>
            <person name="Kohara Y."/>
            <person name="Fujiyama A."/>
            <person name="Arakawa K."/>
            <person name="Katayama T."/>
            <person name="Toyoda A."/>
            <person name="Kunieda T."/>
        </authorList>
    </citation>
    <scope>NUCLEOTIDE SEQUENCE [LARGE SCALE GENOMIC DNA]</scope>
    <source>
        <strain evidence="1 2">YOKOZUNA-1</strain>
    </source>
</reference>
<dbReference type="EMBL" id="BDGG01000009">
    <property type="protein sequence ID" value="GAV03622.1"/>
    <property type="molecule type" value="Genomic_DNA"/>
</dbReference>
<proteinExistence type="predicted"/>
<dbReference type="Proteomes" id="UP000186922">
    <property type="component" value="Unassembled WGS sequence"/>
</dbReference>
<dbReference type="AlphaFoldDB" id="A0A1D1VPX1"/>
<evidence type="ECO:0000313" key="1">
    <source>
        <dbReference type="EMBL" id="GAV03622.1"/>
    </source>
</evidence>
<name>A0A1D1VPX1_RAMVA</name>